<accession>X0X993</accession>
<reference evidence="1" key="1">
    <citation type="journal article" date="2014" name="Front. Microbiol.">
        <title>High frequency of phylogenetically diverse reductive dehalogenase-homologous genes in deep subseafloor sedimentary metagenomes.</title>
        <authorList>
            <person name="Kawai M."/>
            <person name="Futagami T."/>
            <person name="Toyoda A."/>
            <person name="Takaki Y."/>
            <person name="Nishi S."/>
            <person name="Hori S."/>
            <person name="Arai W."/>
            <person name="Tsubouchi T."/>
            <person name="Morono Y."/>
            <person name="Uchiyama I."/>
            <person name="Ito T."/>
            <person name="Fujiyama A."/>
            <person name="Inagaki F."/>
            <person name="Takami H."/>
        </authorList>
    </citation>
    <scope>NUCLEOTIDE SEQUENCE</scope>
    <source>
        <strain evidence="1">Expedition CK06-06</strain>
    </source>
</reference>
<dbReference type="EMBL" id="BARS01048739">
    <property type="protein sequence ID" value="GAG39635.1"/>
    <property type="molecule type" value="Genomic_DNA"/>
</dbReference>
<proteinExistence type="predicted"/>
<gene>
    <name evidence="1" type="ORF">S01H1_72988</name>
</gene>
<evidence type="ECO:0000313" key="1">
    <source>
        <dbReference type="EMBL" id="GAG39635.1"/>
    </source>
</evidence>
<feature type="non-terminal residue" evidence="1">
    <location>
        <position position="1"/>
    </location>
</feature>
<organism evidence="1">
    <name type="scientific">marine sediment metagenome</name>
    <dbReference type="NCBI Taxonomy" id="412755"/>
    <lineage>
        <taxon>unclassified sequences</taxon>
        <taxon>metagenomes</taxon>
        <taxon>ecological metagenomes</taxon>
    </lineage>
</organism>
<dbReference type="AlphaFoldDB" id="X0X993"/>
<comment type="caution">
    <text evidence="1">The sequence shown here is derived from an EMBL/GenBank/DDBJ whole genome shotgun (WGS) entry which is preliminary data.</text>
</comment>
<protein>
    <submittedName>
        <fullName evidence="1">Uncharacterized protein</fullName>
    </submittedName>
</protein>
<feature type="non-terminal residue" evidence="1">
    <location>
        <position position="242"/>
    </location>
</feature>
<name>X0X993_9ZZZZ</name>
<sequence>FWSFGCQAMACRKSPDEKTVITAIPTSGDDQVDQRKLYRSVVGGANFYWLLNVEDDTGTTFEELVPDTALGLTMREDCDSFDELPSGTGKFSVWWDNVLWVSGDNIVYYSKTDIPEEFDEDVRYITIRKGDQQDKITGMEEYGDNLYVFKRNSVFIIQKKAGGTYGRFKIMDGIGCMAGWSIIKVNNLMMWLSDRGIELFNGSDVYSEDLSVKVLRTLDDIEMNKLDYISSAHFREFNEVIW</sequence>